<name>A0A4P9XPP8_9FUNG</name>
<sequence length="116" mass="13118">MFPARVLTQQTRRSASTLRFRPHLPFIWRETTRNAPVMPKKPPLLRQFAIDPEIYPMLALVGAMGVIGLSLARHKSTKPELTAPKWAENWAPQHSGYREKMLPEGKPSVDGPPPRA</sequence>
<keyword evidence="3" id="KW-1185">Reference proteome</keyword>
<gene>
    <name evidence="2" type="ORF">THASP1DRAFT_30207</name>
</gene>
<evidence type="ECO:0000313" key="3">
    <source>
        <dbReference type="Proteomes" id="UP000271241"/>
    </source>
</evidence>
<reference evidence="3" key="1">
    <citation type="journal article" date="2018" name="Nat. Microbiol.">
        <title>Leveraging single-cell genomics to expand the fungal tree of life.</title>
        <authorList>
            <person name="Ahrendt S.R."/>
            <person name="Quandt C.A."/>
            <person name="Ciobanu D."/>
            <person name="Clum A."/>
            <person name="Salamov A."/>
            <person name="Andreopoulos B."/>
            <person name="Cheng J.F."/>
            <person name="Woyke T."/>
            <person name="Pelin A."/>
            <person name="Henrissat B."/>
            <person name="Reynolds N.K."/>
            <person name="Benny G.L."/>
            <person name="Smith M.E."/>
            <person name="James T.Y."/>
            <person name="Grigoriev I.V."/>
        </authorList>
    </citation>
    <scope>NUCLEOTIDE SEQUENCE [LARGE SCALE GENOMIC DNA]</scope>
    <source>
        <strain evidence="3">RSA 1356</strain>
    </source>
</reference>
<dbReference type="Proteomes" id="UP000271241">
    <property type="component" value="Unassembled WGS sequence"/>
</dbReference>
<dbReference type="EMBL" id="KZ992651">
    <property type="protein sequence ID" value="RKP07987.1"/>
    <property type="molecule type" value="Genomic_DNA"/>
</dbReference>
<proteinExistence type="predicted"/>
<evidence type="ECO:0000256" key="1">
    <source>
        <dbReference type="SAM" id="MobiDB-lite"/>
    </source>
</evidence>
<dbReference type="AlphaFoldDB" id="A0A4P9XPP8"/>
<evidence type="ECO:0000313" key="2">
    <source>
        <dbReference type="EMBL" id="RKP07987.1"/>
    </source>
</evidence>
<accession>A0A4P9XPP8</accession>
<dbReference type="OrthoDB" id="3141857at2759"/>
<feature type="region of interest" description="Disordered" evidence="1">
    <location>
        <begin position="94"/>
        <end position="116"/>
    </location>
</feature>
<protein>
    <recommendedName>
        <fullName evidence="4">NADH-ubiquinone reductase complex 1 MLRQ subunit-domain-containing protein</fullName>
    </recommendedName>
</protein>
<evidence type="ECO:0008006" key="4">
    <source>
        <dbReference type="Google" id="ProtNLM"/>
    </source>
</evidence>
<organism evidence="2 3">
    <name type="scientific">Thamnocephalis sphaerospora</name>
    <dbReference type="NCBI Taxonomy" id="78915"/>
    <lineage>
        <taxon>Eukaryota</taxon>
        <taxon>Fungi</taxon>
        <taxon>Fungi incertae sedis</taxon>
        <taxon>Zoopagomycota</taxon>
        <taxon>Zoopagomycotina</taxon>
        <taxon>Zoopagomycetes</taxon>
        <taxon>Zoopagales</taxon>
        <taxon>Sigmoideomycetaceae</taxon>
        <taxon>Thamnocephalis</taxon>
    </lineage>
</organism>